<dbReference type="AlphaFoldDB" id="A0A5M8QM24"/>
<keyword evidence="1" id="KW-0472">Membrane</keyword>
<dbReference type="EMBL" id="JBGOGF010000001">
    <property type="protein sequence ID" value="MFA1770068.1"/>
    <property type="molecule type" value="Genomic_DNA"/>
</dbReference>
<reference evidence="3 5" key="3">
    <citation type="submission" date="2024-08" db="EMBL/GenBank/DDBJ databases">
        <authorList>
            <person name="Wei W."/>
        </authorList>
    </citation>
    <scope>NUCLEOTIDE SEQUENCE [LARGE SCALE GENOMIC DNA]</scope>
    <source>
        <strain evidence="3 5">XU2</strain>
    </source>
</reference>
<evidence type="ECO:0000313" key="4">
    <source>
        <dbReference type="Proteomes" id="UP000323866"/>
    </source>
</evidence>
<organism evidence="2 4">
    <name type="scientific">Rufibacter glacialis</name>
    <dbReference type="NCBI Taxonomy" id="1259555"/>
    <lineage>
        <taxon>Bacteria</taxon>
        <taxon>Pseudomonadati</taxon>
        <taxon>Bacteroidota</taxon>
        <taxon>Cytophagia</taxon>
        <taxon>Cytophagales</taxon>
        <taxon>Hymenobacteraceae</taxon>
        <taxon>Rufibacter</taxon>
    </lineage>
</organism>
<dbReference type="Proteomes" id="UP000323866">
    <property type="component" value="Unassembled WGS sequence"/>
</dbReference>
<keyword evidence="1" id="KW-1133">Transmembrane helix</keyword>
<gene>
    <name evidence="3" type="ORF">ACD591_02100</name>
    <name evidence="2" type="ORF">FOE74_07000</name>
</gene>
<reference evidence="2 4" key="2">
    <citation type="submission" date="2019-09" db="EMBL/GenBank/DDBJ databases">
        <title>A bacterium isolated from glacier soil.</title>
        <authorList>
            <person name="Liu Q."/>
        </authorList>
    </citation>
    <scope>NUCLEOTIDE SEQUENCE [LARGE SCALE GENOMIC DNA]</scope>
    <source>
        <strain evidence="2 4">MDT1-10-3</strain>
    </source>
</reference>
<dbReference type="EMBL" id="VKKZ01000019">
    <property type="protein sequence ID" value="KAA6435683.1"/>
    <property type="molecule type" value="Genomic_DNA"/>
</dbReference>
<evidence type="ECO:0000313" key="5">
    <source>
        <dbReference type="Proteomes" id="UP001570846"/>
    </source>
</evidence>
<comment type="caution">
    <text evidence="2">The sequence shown here is derived from an EMBL/GenBank/DDBJ whole genome shotgun (WGS) entry which is preliminary data.</text>
</comment>
<proteinExistence type="predicted"/>
<protein>
    <submittedName>
        <fullName evidence="2">Uncharacterized protein</fullName>
    </submittedName>
</protein>
<name>A0A5M8QM24_9BACT</name>
<sequence>MKTHNLLYIIATSMVILGAALRITHTIEKPTFDIIFWSSIALSLLAAWLKKKYQRNLENTTL</sequence>
<evidence type="ECO:0000313" key="2">
    <source>
        <dbReference type="EMBL" id="KAA6435683.1"/>
    </source>
</evidence>
<keyword evidence="5" id="KW-1185">Reference proteome</keyword>
<feature type="transmembrane region" description="Helical" evidence="1">
    <location>
        <begin position="32"/>
        <end position="49"/>
    </location>
</feature>
<dbReference type="Proteomes" id="UP001570846">
    <property type="component" value="Unassembled WGS sequence"/>
</dbReference>
<dbReference type="RefSeq" id="WP_149097874.1">
    <property type="nucleotide sequence ID" value="NZ_BMMG01000002.1"/>
</dbReference>
<reference evidence="2 4" key="1">
    <citation type="submission" date="2019-07" db="EMBL/GenBank/DDBJ databases">
        <authorList>
            <person name="Qu J.-H."/>
        </authorList>
    </citation>
    <scope>NUCLEOTIDE SEQUENCE [LARGE SCALE GENOMIC DNA]</scope>
    <source>
        <strain evidence="2 4">MDT1-10-3</strain>
    </source>
</reference>
<evidence type="ECO:0000256" key="1">
    <source>
        <dbReference type="SAM" id="Phobius"/>
    </source>
</evidence>
<keyword evidence="1" id="KW-0812">Transmembrane</keyword>
<evidence type="ECO:0000313" key="3">
    <source>
        <dbReference type="EMBL" id="MFA1770068.1"/>
    </source>
</evidence>
<accession>A0A5M8QM24</accession>